<keyword evidence="3" id="KW-1185">Reference proteome</keyword>
<name>A0A371F8K4_MUCPR</name>
<organism evidence="2 3">
    <name type="scientific">Mucuna pruriens</name>
    <name type="common">Velvet bean</name>
    <name type="synonym">Dolichos pruriens</name>
    <dbReference type="NCBI Taxonomy" id="157652"/>
    <lineage>
        <taxon>Eukaryota</taxon>
        <taxon>Viridiplantae</taxon>
        <taxon>Streptophyta</taxon>
        <taxon>Embryophyta</taxon>
        <taxon>Tracheophyta</taxon>
        <taxon>Spermatophyta</taxon>
        <taxon>Magnoliopsida</taxon>
        <taxon>eudicotyledons</taxon>
        <taxon>Gunneridae</taxon>
        <taxon>Pentapetalae</taxon>
        <taxon>rosids</taxon>
        <taxon>fabids</taxon>
        <taxon>Fabales</taxon>
        <taxon>Fabaceae</taxon>
        <taxon>Papilionoideae</taxon>
        <taxon>50 kb inversion clade</taxon>
        <taxon>NPAAA clade</taxon>
        <taxon>indigoferoid/millettioid clade</taxon>
        <taxon>Phaseoleae</taxon>
        <taxon>Mucuna</taxon>
    </lineage>
</organism>
<evidence type="ECO:0000313" key="3">
    <source>
        <dbReference type="Proteomes" id="UP000257109"/>
    </source>
</evidence>
<dbReference type="EMBL" id="QJKJ01010116">
    <property type="protein sequence ID" value="RDX74625.1"/>
    <property type="molecule type" value="Genomic_DNA"/>
</dbReference>
<dbReference type="Proteomes" id="UP000257109">
    <property type="component" value="Unassembled WGS sequence"/>
</dbReference>
<sequence length="74" mass="8445">MDEIESESGEGNVSKKDKNQKNRTTSLFPMAMYMNSNVHCVNNSLLYHISCSYHDPRVHLSLSKKPFAEDNVIL</sequence>
<reference evidence="2" key="1">
    <citation type="submission" date="2018-05" db="EMBL/GenBank/DDBJ databases">
        <title>Draft genome of Mucuna pruriens seed.</title>
        <authorList>
            <person name="Nnadi N.E."/>
            <person name="Vos R."/>
            <person name="Hasami M.H."/>
            <person name="Devisetty U.K."/>
            <person name="Aguiy J.C."/>
        </authorList>
    </citation>
    <scope>NUCLEOTIDE SEQUENCE [LARGE SCALE GENOMIC DNA]</scope>
    <source>
        <strain evidence="2">JCA_2017</strain>
    </source>
</reference>
<dbReference type="OrthoDB" id="1939627at2759"/>
<evidence type="ECO:0000256" key="1">
    <source>
        <dbReference type="SAM" id="MobiDB-lite"/>
    </source>
</evidence>
<evidence type="ECO:0000313" key="2">
    <source>
        <dbReference type="EMBL" id="RDX74625.1"/>
    </source>
</evidence>
<proteinExistence type="predicted"/>
<feature type="region of interest" description="Disordered" evidence="1">
    <location>
        <begin position="1"/>
        <end position="22"/>
    </location>
</feature>
<dbReference type="PANTHER" id="PTHR33472:SF1">
    <property type="entry name" value="EXTENSIN-RELATED"/>
    <property type="match status" value="1"/>
</dbReference>
<comment type="caution">
    <text evidence="2">The sequence shown here is derived from an EMBL/GenBank/DDBJ whole genome shotgun (WGS) entry which is preliminary data.</text>
</comment>
<feature type="non-terminal residue" evidence="2">
    <location>
        <position position="1"/>
    </location>
</feature>
<accession>A0A371F8K4</accession>
<dbReference type="AlphaFoldDB" id="A0A371F8K4"/>
<dbReference type="PANTHER" id="PTHR33472">
    <property type="entry name" value="OS01G0106600 PROTEIN"/>
    <property type="match status" value="1"/>
</dbReference>
<gene>
    <name evidence="2" type="ORF">CR513_45605</name>
</gene>
<protein>
    <submittedName>
        <fullName evidence="2">Uncharacterized protein</fullName>
    </submittedName>
</protein>